<accession>M4VCX4</accession>
<proteinExistence type="predicted"/>
<sequence>MFIFSVLMRFARESLCGLCGLWYDHISAKNETGLGHGRSGRNIFIE</sequence>
<dbReference type="AlphaFoldDB" id="M4VCX4"/>
<gene>
    <name evidence="1" type="ORF">A11S_222</name>
</gene>
<reference evidence="1 2" key="1">
    <citation type="journal article" date="2013" name="ISME J.">
        <title>By their genes ye shall know them: genomic signatures of predatory bacteria.</title>
        <authorList>
            <person name="Pasternak Z."/>
            <person name="Pietrokovski S."/>
            <person name="Rotem O."/>
            <person name="Gophna U."/>
            <person name="Lurie-Weinberger M.N."/>
            <person name="Jurkevitch E."/>
        </authorList>
    </citation>
    <scope>NUCLEOTIDE SEQUENCE [LARGE SCALE GENOMIC DNA]</scope>
    <source>
        <strain evidence="1">EPB</strain>
    </source>
</reference>
<protein>
    <submittedName>
        <fullName evidence="1">Uncharacterized protein</fullName>
    </submittedName>
</protein>
<dbReference type="HOGENOM" id="CLU_3185770_0_0_5"/>
<dbReference type="Proteomes" id="UP000011932">
    <property type="component" value="Chromosome"/>
</dbReference>
<dbReference type="KEGG" id="man:A11S_222"/>
<evidence type="ECO:0000313" key="2">
    <source>
        <dbReference type="Proteomes" id="UP000011932"/>
    </source>
</evidence>
<dbReference type="EMBL" id="CP003538">
    <property type="protein sequence ID" value="AGH97058.1"/>
    <property type="molecule type" value="Genomic_DNA"/>
</dbReference>
<organism evidence="1 2">
    <name type="scientific">Micavibrio aeruginosavorus EPB</name>
    <dbReference type="NCBI Taxonomy" id="349215"/>
    <lineage>
        <taxon>Bacteria</taxon>
        <taxon>Pseudomonadati</taxon>
        <taxon>Bdellovibrionota</taxon>
        <taxon>Bdellovibrionia</taxon>
        <taxon>Bdellovibrionales</taxon>
        <taxon>Pseudobdellovibrionaceae</taxon>
        <taxon>Micavibrio</taxon>
    </lineage>
</organism>
<evidence type="ECO:0000313" key="1">
    <source>
        <dbReference type="EMBL" id="AGH97058.1"/>
    </source>
</evidence>
<name>M4VCX4_9BACT</name>